<dbReference type="Gene3D" id="3.10.180.10">
    <property type="entry name" value="2,3-Dihydroxybiphenyl 1,2-Dioxygenase, domain 1"/>
    <property type="match status" value="2"/>
</dbReference>
<gene>
    <name evidence="2" type="ORF">ACFP56_12460</name>
</gene>
<evidence type="ECO:0000259" key="1">
    <source>
        <dbReference type="PROSITE" id="PS51819"/>
    </source>
</evidence>
<keyword evidence="3" id="KW-1185">Reference proteome</keyword>
<dbReference type="InterPro" id="IPR004360">
    <property type="entry name" value="Glyas_Fos-R_dOase_dom"/>
</dbReference>
<dbReference type="SUPFAM" id="SSF54593">
    <property type="entry name" value="Glyoxalase/Bleomycin resistance protein/Dihydroxybiphenyl dioxygenase"/>
    <property type="match status" value="1"/>
</dbReference>
<dbReference type="PROSITE" id="PS51819">
    <property type="entry name" value="VOC"/>
    <property type="match status" value="2"/>
</dbReference>
<dbReference type="Proteomes" id="UP001596233">
    <property type="component" value="Unassembled WGS sequence"/>
</dbReference>
<name>A0ABW1V4N4_9BACL</name>
<accession>A0ABW1V4N4</accession>
<sequence length="313" mass="34838">MPQILGHHHISMFAKNARQNKQFYTELLGLRLVKKTVNQDTPSMYHLFYGDEVGTPGTELTFFELPQAGHTVRGTNAIDTIGLLVPSSDSLSFWAARLSDHGLQHSGIIAYGPYEAIKFEDPDHLTLVLLSNEGKATPERWTPWNQSPVPREHAILGMGAINITVRSMALSVQLLTGLLGYTIIHQTESQTTLQAVKGEHWGEIIVTEQQGEAARPGKGSVHHLALTVADKEELNKWDNLLKHYGIRTTGVIDRYYFASLYFHDPNDILYELATDGPGFTIDCDSSELGTRLDLPPFLEQDRAAIEANLQPLD</sequence>
<dbReference type="EMBL" id="JBHSTE010000004">
    <property type="protein sequence ID" value="MFC6333433.1"/>
    <property type="molecule type" value="Genomic_DNA"/>
</dbReference>
<proteinExistence type="predicted"/>
<dbReference type="PANTHER" id="PTHR36110:SF4">
    <property type="entry name" value="RING-CLEAVING DIOXYGENASE MHQA-RELATED"/>
    <property type="match status" value="1"/>
</dbReference>
<organism evidence="2 3">
    <name type="scientific">Paenibacillus septentrionalis</name>
    <dbReference type="NCBI Taxonomy" id="429342"/>
    <lineage>
        <taxon>Bacteria</taxon>
        <taxon>Bacillati</taxon>
        <taxon>Bacillota</taxon>
        <taxon>Bacilli</taxon>
        <taxon>Bacillales</taxon>
        <taxon>Paenibacillaceae</taxon>
        <taxon>Paenibacillus</taxon>
    </lineage>
</organism>
<feature type="domain" description="VOC" evidence="1">
    <location>
        <begin position="6"/>
        <end position="132"/>
    </location>
</feature>
<dbReference type="InterPro" id="IPR052537">
    <property type="entry name" value="Extradiol_RC_dioxygenase"/>
</dbReference>
<dbReference type="InterPro" id="IPR029068">
    <property type="entry name" value="Glyas_Bleomycin-R_OHBP_Dase"/>
</dbReference>
<evidence type="ECO:0000313" key="2">
    <source>
        <dbReference type="EMBL" id="MFC6333433.1"/>
    </source>
</evidence>
<protein>
    <submittedName>
        <fullName evidence="2">VOC family protein</fullName>
    </submittedName>
</protein>
<dbReference type="Pfam" id="PF00903">
    <property type="entry name" value="Glyoxalase"/>
    <property type="match status" value="2"/>
</dbReference>
<feature type="domain" description="VOC" evidence="1">
    <location>
        <begin position="157"/>
        <end position="275"/>
    </location>
</feature>
<dbReference type="RefSeq" id="WP_379234905.1">
    <property type="nucleotide sequence ID" value="NZ_JBHSTE010000004.1"/>
</dbReference>
<comment type="caution">
    <text evidence="2">The sequence shown here is derived from an EMBL/GenBank/DDBJ whole genome shotgun (WGS) entry which is preliminary data.</text>
</comment>
<dbReference type="InterPro" id="IPR037523">
    <property type="entry name" value="VOC_core"/>
</dbReference>
<dbReference type="PANTHER" id="PTHR36110">
    <property type="entry name" value="RING-CLEAVING DIOXYGENASE MHQE-RELATED"/>
    <property type="match status" value="1"/>
</dbReference>
<evidence type="ECO:0000313" key="3">
    <source>
        <dbReference type="Proteomes" id="UP001596233"/>
    </source>
</evidence>
<reference evidence="3" key="1">
    <citation type="journal article" date="2019" name="Int. J. Syst. Evol. Microbiol.">
        <title>The Global Catalogue of Microorganisms (GCM) 10K type strain sequencing project: providing services to taxonomists for standard genome sequencing and annotation.</title>
        <authorList>
            <consortium name="The Broad Institute Genomics Platform"/>
            <consortium name="The Broad Institute Genome Sequencing Center for Infectious Disease"/>
            <person name="Wu L."/>
            <person name="Ma J."/>
        </authorList>
    </citation>
    <scope>NUCLEOTIDE SEQUENCE [LARGE SCALE GENOMIC DNA]</scope>
    <source>
        <strain evidence="3">PCU 280</strain>
    </source>
</reference>